<evidence type="ECO:0000313" key="2">
    <source>
        <dbReference type="Proteomes" id="UP000269208"/>
    </source>
</evidence>
<reference evidence="1 2" key="1">
    <citation type="submission" date="2018-12" db="EMBL/GenBank/DDBJ databases">
        <authorList>
            <consortium name="Pathogen Informatics"/>
        </authorList>
    </citation>
    <scope>NUCLEOTIDE SEQUENCE [LARGE SCALE GENOMIC DNA]</scope>
    <source>
        <strain evidence="1 2">NCTC6754</strain>
    </source>
</reference>
<dbReference type="AlphaFoldDB" id="A0A447TRH3"/>
<accession>A0A447TRH3</accession>
<dbReference type="Proteomes" id="UP000269208">
    <property type="component" value="Chromosome"/>
</dbReference>
<proteinExistence type="predicted"/>
<protein>
    <submittedName>
        <fullName evidence="1">Uncharacterized protein</fullName>
    </submittedName>
</protein>
<gene>
    <name evidence="1" type="ORF">NCTC6754_01708</name>
</gene>
<organism evidence="1 2">
    <name type="scientific">Salmonella enterica I</name>
    <dbReference type="NCBI Taxonomy" id="59201"/>
    <lineage>
        <taxon>Bacteria</taxon>
        <taxon>Pseudomonadati</taxon>
        <taxon>Pseudomonadota</taxon>
        <taxon>Gammaproteobacteria</taxon>
        <taxon>Enterobacterales</taxon>
        <taxon>Enterobacteriaceae</taxon>
        <taxon>Salmonella</taxon>
    </lineage>
</organism>
<evidence type="ECO:0000313" key="1">
    <source>
        <dbReference type="EMBL" id="VEB51967.1"/>
    </source>
</evidence>
<sequence>MVLFGVVDQSARRTNKNINAAFQHFKLLVVTIAAVSQA</sequence>
<dbReference type="EMBL" id="LR134190">
    <property type="protein sequence ID" value="VEB51967.1"/>
    <property type="molecule type" value="Genomic_DNA"/>
</dbReference>
<name>A0A447TRH3_SALET</name>